<gene>
    <name evidence="1" type="ordered locus">TUZN_1534</name>
</gene>
<dbReference type="EMBL" id="CP002590">
    <property type="protein sequence ID" value="AEA13002.1"/>
    <property type="molecule type" value="Genomic_DNA"/>
</dbReference>
<protein>
    <submittedName>
        <fullName evidence="1">PaREP1 domain containing protein</fullName>
    </submittedName>
</protein>
<organism evidence="1 2">
    <name type="scientific">Thermoproteus uzoniensis (strain 768-20)</name>
    <dbReference type="NCBI Taxonomy" id="999630"/>
    <lineage>
        <taxon>Archaea</taxon>
        <taxon>Thermoproteota</taxon>
        <taxon>Thermoprotei</taxon>
        <taxon>Thermoproteales</taxon>
        <taxon>Thermoproteaceae</taxon>
        <taxon>Thermoproteus</taxon>
    </lineage>
</organism>
<reference evidence="1 2" key="1">
    <citation type="journal article" date="2011" name="J. Bacteriol.">
        <title>Complete genome sequence of the thermoacidophilic crenarchaeon Thermoproteus uzoniensis 768-20.</title>
        <authorList>
            <person name="Mardanov A.V."/>
            <person name="Gumerov V.M."/>
            <person name="Beletsky A.V."/>
            <person name="Prokofeva M.I."/>
            <person name="Bonch-Osmolovskaya E.A."/>
            <person name="Ravin N.V."/>
            <person name="Skryabin K.G."/>
        </authorList>
    </citation>
    <scope>NUCLEOTIDE SEQUENCE [LARGE SCALE GENOMIC DNA]</scope>
    <source>
        <strain evidence="1 2">768-20</strain>
    </source>
</reference>
<name>F2L275_THEU7</name>
<accession>F2L275</accession>
<dbReference type="eggNOG" id="arCOG03707">
    <property type="taxonomic scope" value="Archaea"/>
</dbReference>
<dbReference type="Pfam" id="PF05942">
    <property type="entry name" value="PaREP1"/>
    <property type="match status" value="1"/>
</dbReference>
<reference key="2">
    <citation type="submission" date="2011-03" db="EMBL/GenBank/DDBJ databases">
        <title>Complete genome sequence of the thermoacidophilic crenarchaeon Thermoproteus uzoniensis 768-20.</title>
        <authorList>
            <person name="Mardanov A.V."/>
            <person name="Gumerov V.M."/>
            <person name="Beletsky A.V."/>
            <person name="Prokofeva M.I."/>
            <person name="Bonch-Osmolovskaya E.A."/>
            <person name="Ravin N.V."/>
            <person name="Skryabin K.G."/>
        </authorList>
    </citation>
    <scope>NUCLEOTIDE SEQUENCE</scope>
    <source>
        <strain>768-20</strain>
    </source>
</reference>
<evidence type="ECO:0000313" key="2">
    <source>
        <dbReference type="Proteomes" id="UP000008138"/>
    </source>
</evidence>
<dbReference type="KEGG" id="tuz:TUZN_1534"/>
<dbReference type="AlphaFoldDB" id="F2L275"/>
<evidence type="ECO:0000313" key="1">
    <source>
        <dbReference type="EMBL" id="AEA13002.1"/>
    </source>
</evidence>
<dbReference type="Proteomes" id="UP000008138">
    <property type="component" value="Chromosome"/>
</dbReference>
<sequence length="187" mass="20999">MRQLCGATPIEGGGERERFKSFPAAVDVLSLTKPWVDLEKYRRDRLKEAMYEAELAEEFLKNGLVRNAAGKAFQAVKAYLAAVAAAQRDKVVAAFPGRRRLGPTKVVERGEWIIAVMPTSRMREVAAVIGDRELRLMVELALNLHEFQYNGLDGDAEVSRYASEEMVRRDIEEVVSYIRRAASGQQP</sequence>
<dbReference type="InterPro" id="IPR010268">
    <property type="entry name" value="PaREP1"/>
</dbReference>
<keyword evidence="2" id="KW-1185">Reference proteome</keyword>
<proteinExistence type="predicted"/>
<dbReference type="HOGENOM" id="CLU_118419_1_0_2"/>